<dbReference type="AlphaFoldDB" id="A0A1R3GZR5"/>
<reference evidence="2 3" key="1">
    <citation type="submission" date="2013-09" db="EMBL/GenBank/DDBJ databases">
        <title>Corchorus capsularis genome sequencing.</title>
        <authorList>
            <person name="Alam M."/>
            <person name="Haque M.S."/>
            <person name="Islam M.S."/>
            <person name="Emdad E.M."/>
            <person name="Islam M.M."/>
            <person name="Ahmed B."/>
            <person name="Halim A."/>
            <person name="Hossen Q.M.M."/>
            <person name="Hossain M.Z."/>
            <person name="Ahmed R."/>
            <person name="Khan M.M."/>
            <person name="Islam R."/>
            <person name="Rashid M.M."/>
            <person name="Khan S.A."/>
            <person name="Rahman M.S."/>
            <person name="Alam M."/>
        </authorList>
    </citation>
    <scope>NUCLEOTIDE SEQUENCE [LARGE SCALE GENOMIC DNA]</scope>
    <source>
        <strain evidence="3">cv. CVL-1</strain>
        <tissue evidence="2">Whole seedling</tissue>
    </source>
</reference>
<keyword evidence="3" id="KW-1185">Reference proteome</keyword>
<proteinExistence type="predicted"/>
<feature type="compositionally biased region" description="Polar residues" evidence="1">
    <location>
        <begin position="1"/>
        <end position="18"/>
    </location>
</feature>
<organism evidence="2 3">
    <name type="scientific">Corchorus capsularis</name>
    <name type="common">Jute</name>
    <dbReference type="NCBI Taxonomy" id="210143"/>
    <lineage>
        <taxon>Eukaryota</taxon>
        <taxon>Viridiplantae</taxon>
        <taxon>Streptophyta</taxon>
        <taxon>Embryophyta</taxon>
        <taxon>Tracheophyta</taxon>
        <taxon>Spermatophyta</taxon>
        <taxon>Magnoliopsida</taxon>
        <taxon>eudicotyledons</taxon>
        <taxon>Gunneridae</taxon>
        <taxon>Pentapetalae</taxon>
        <taxon>rosids</taxon>
        <taxon>malvids</taxon>
        <taxon>Malvales</taxon>
        <taxon>Malvaceae</taxon>
        <taxon>Grewioideae</taxon>
        <taxon>Apeibeae</taxon>
        <taxon>Corchorus</taxon>
    </lineage>
</organism>
<dbReference type="EMBL" id="AWWV01012938">
    <property type="protein sequence ID" value="OMO63480.1"/>
    <property type="molecule type" value="Genomic_DNA"/>
</dbReference>
<accession>A0A1R3GZR5</accession>
<protein>
    <submittedName>
        <fullName evidence="2">Uncharacterized protein</fullName>
    </submittedName>
</protein>
<sequence>MGIKGSKTNIPQPESSSIKPKIEYRT</sequence>
<comment type="caution">
    <text evidence="2">The sequence shown here is derived from an EMBL/GenBank/DDBJ whole genome shotgun (WGS) entry which is preliminary data.</text>
</comment>
<evidence type="ECO:0000313" key="3">
    <source>
        <dbReference type="Proteomes" id="UP000188268"/>
    </source>
</evidence>
<evidence type="ECO:0000313" key="2">
    <source>
        <dbReference type="EMBL" id="OMO63480.1"/>
    </source>
</evidence>
<feature type="region of interest" description="Disordered" evidence="1">
    <location>
        <begin position="1"/>
        <end position="26"/>
    </location>
</feature>
<dbReference type="Gramene" id="OMO63480">
    <property type="protein sequence ID" value="OMO63480"/>
    <property type="gene ID" value="CCACVL1_22400"/>
</dbReference>
<evidence type="ECO:0000256" key="1">
    <source>
        <dbReference type="SAM" id="MobiDB-lite"/>
    </source>
</evidence>
<gene>
    <name evidence="2" type="ORF">CCACVL1_22400</name>
</gene>
<dbReference type="Proteomes" id="UP000188268">
    <property type="component" value="Unassembled WGS sequence"/>
</dbReference>
<name>A0A1R3GZR5_COCAP</name>